<dbReference type="Ensembl" id="ENSPPYT00000001756.3">
    <property type="protein sequence ID" value="ENSPPYP00000001700.3"/>
    <property type="gene ID" value="ENSPPYG00000001468.3"/>
</dbReference>
<accession>H2N7S2</accession>
<organism evidence="3 4">
    <name type="scientific">Pongo abelii</name>
    <name type="common">Sumatran orangutan</name>
    <name type="synonym">Pongo pygmaeus abelii</name>
    <dbReference type="NCBI Taxonomy" id="9601"/>
    <lineage>
        <taxon>Eukaryota</taxon>
        <taxon>Metazoa</taxon>
        <taxon>Chordata</taxon>
        <taxon>Craniata</taxon>
        <taxon>Vertebrata</taxon>
        <taxon>Euteleostomi</taxon>
        <taxon>Mammalia</taxon>
        <taxon>Eutheria</taxon>
        <taxon>Euarchontoglires</taxon>
        <taxon>Primates</taxon>
        <taxon>Haplorrhini</taxon>
        <taxon>Catarrhini</taxon>
        <taxon>Hominidae</taxon>
        <taxon>Pongo</taxon>
    </lineage>
</organism>
<feature type="region of interest" description="Disordered" evidence="2">
    <location>
        <begin position="888"/>
        <end position="911"/>
    </location>
</feature>
<feature type="coiled-coil region" evidence="1">
    <location>
        <begin position="397"/>
        <end position="649"/>
    </location>
</feature>
<feature type="compositionally biased region" description="Polar residues" evidence="2">
    <location>
        <begin position="262"/>
        <end position="271"/>
    </location>
</feature>
<dbReference type="AlphaFoldDB" id="H2N7S2"/>
<reference evidence="3" key="3">
    <citation type="submission" date="2025-09" db="UniProtKB">
        <authorList>
            <consortium name="Ensembl"/>
        </authorList>
    </citation>
    <scope>IDENTIFICATION</scope>
</reference>
<reference evidence="3" key="2">
    <citation type="submission" date="2025-08" db="UniProtKB">
        <authorList>
            <consortium name="Ensembl"/>
        </authorList>
    </citation>
    <scope>IDENTIFICATION</scope>
</reference>
<proteinExistence type="predicted"/>
<dbReference type="Proteomes" id="UP000001595">
    <property type="component" value="Chromosome 1"/>
</dbReference>
<dbReference type="InterPro" id="IPR052825">
    <property type="entry name" value="CCD-Prefoldin_beta-like"/>
</dbReference>
<dbReference type="InterPro" id="IPR031476">
    <property type="entry name" value="DUF4686"/>
</dbReference>
<dbReference type="PANTHER" id="PTHR34479">
    <property type="entry name" value="COILED-COIL DOMAIN-CONTAINING PROTEIN 30"/>
    <property type="match status" value="1"/>
</dbReference>
<name>H2N7S2_PONAB</name>
<feature type="region of interest" description="Disordered" evidence="2">
    <location>
        <begin position="257"/>
        <end position="350"/>
    </location>
</feature>
<dbReference type="GeneTree" id="ENSGT00390000007816"/>
<feature type="compositionally biased region" description="Basic and acidic residues" evidence="2">
    <location>
        <begin position="290"/>
        <end position="350"/>
    </location>
</feature>
<dbReference type="eggNOG" id="ENOG502SNA5">
    <property type="taxonomic scope" value="Eukaryota"/>
</dbReference>
<dbReference type="InParanoid" id="H2N7S2"/>
<dbReference type="OMA" id="ENYVDHI"/>
<dbReference type="Pfam" id="PF15742">
    <property type="entry name" value="DUF4686"/>
    <property type="match status" value="1"/>
</dbReference>
<evidence type="ECO:0000256" key="1">
    <source>
        <dbReference type="SAM" id="Coils"/>
    </source>
</evidence>
<feature type="compositionally biased region" description="Basic and acidic residues" evidence="2">
    <location>
        <begin position="1"/>
        <end position="17"/>
    </location>
</feature>
<dbReference type="PANTHER" id="PTHR34479:SF1">
    <property type="entry name" value="COILED-COIL DOMAIN-CONTAINING PROTEIN 30"/>
    <property type="match status" value="1"/>
</dbReference>
<keyword evidence="1" id="KW-0175">Coiled coil</keyword>
<evidence type="ECO:0000256" key="2">
    <source>
        <dbReference type="SAM" id="MobiDB-lite"/>
    </source>
</evidence>
<dbReference type="HOGENOM" id="CLU_022791_0_0_1"/>
<keyword evidence="4" id="KW-1185">Reference proteome</keyword>
<sequence length="939" mass="109344">MDETKEYHNEDLEKDKTSQNCLGRGMEQVAKKLGVAHEEIQRLTDELQVKEKEQCKLDSALKKSQLEIDKLKENLVKLKENDAADLQKAKEHNQRLDEEILALRNRVRSLHLEKKVLGEMVERLKGEVCESQENKQLGNHSPGKTVGGEQREQILKMSQEKNEMFESEWSKEREREKQLASGLDTAEKALKVESEELQKSKSELICLYNEVHNLPGESESKDHFLIACDLLQRENSELETKVLKLSQEFAQLNHFTLGGKTAPSNLITSENTCKDPESNEPILETQIQSPKEEREELCPKLGERKQKEIPEESVKEGSFPREGQKEEGSQQNRDMKDEEKEQQLTMKPEEVVRLREELSRINQSLLQSQSSGDSSDDSGAQHPSSGEKLKYNQQGEVQQLHQNLHRLQILCNSAENELRYERGQNLDLKQHNSLLQEENIKIKIELKHAQQKLLDSTKMCSSLTEECKHCQQKIKELELEVLKQTQSIKSQNNLQEKLAQEKSKVSDAEEKILDLQRKLEHAHKVCLTDTCISEKQQLEEKIKEATENEAKVKQQYQEEQQKRKLLYQNVDELHRQVRTLQDKENLLEMTCSQQQSRIQQQEALLKQLENEKRKYDEHVKSNQELSEKLSKLQQEKEALREEYLRLLKLLNVHVRNYNEKHHQQKIKLQKVKYRLTNEVELRDKRINQFEDEIGILQHRIEKEKAIQDQITAQNDTLLLEKRKLQEQVIEQEQLIHSNKWTISSIQSRVLYMDKENKQLQENSLRLTQQIGFLERIIRSIHIRRGENLKEFPVPKWWHRGKLASLPPTKKQKEIYSTEVFTSNNAELQHEDESVPEATEKWKHSEQMETTISDILESEVVNEILPLSNSSFSGKGLVESFVSLQETEEIKSKEAMASSKSPEKSPENLVCSQNSEAGYINVASLKETHGIQEQDQKSEL</sequence>
<feature type="coiled-coil region" evidence="1">
    <location>
        <begin position="26"/>
        <end position="113"/>
    </location>
</feature>
<dbReference type="FunCoup" id="H2N7S2">
    <property type="interactions" value="149"/>
</dbReference>
<feature type="region of interest" description="Disordered" evidence="2">
    <location>
        <begin position="1"/>
        <end position="23"/>
    </location>
</feature>
<protein>
    <submittedName>
        <fullName evidence="3">Coiled-coil domain containing 30</fullName>
    </submittedName>
</protein>
<gene>
    <name evidence="3" type="primary">CCDC30</name>
</gene>
<feature type="coiled-coil region" evidence="1">
    <location>
        <begin position="686"/>
        <end position="734"/>
    </location>
</feature>
<evidence type="ECO:0000313" key="3">
    <source>
        <dbReference type="Ensembl" id="ENSPPYP00000001700.3"/>
    </source>
</evidence>
<evidence type="ECO:0000313" key="4">
    <source>
        <dbReference type="Proteomes" id="UP000001595"/>
    </source>
</evidence>
<feature type="region of interest" description="Disordered" evidence="2">
    <location>
        <begin position="365"/>
        <end position="387"/>
    </location>
</feature>
<reference evidence="3 4" key="1">
    <citation type="submission" date="2008-02" db="EMBL/GenBank/DDBJ databases">
        <title>A 6x draft sequence assembly of the Pongo pygmaeus abelii genome.</title>
        <authorList>
            <person name="Wilson R.K."/>
            <person name="Mardis E."/>
        </authorList>
    </citation>
    <scope>NUCLEOTIDE SEQUENCE [LARGE SCALE GENOMIC DNA]</scope>
</reference>